<dbReference type="InterPro" id="IPR002575">
    <property type="entry name" value="Aminoglycoside_PTrfase"/>
</dbReference>
<dbReference type="GO" id="GO:0016740">
    <property type="term" value="F:transferase activity"/>
    <property type="evidence" value="ECO:0007669"/>
    <property type="project" value="UniProtKB-KW"/>
</dbReference>
<evidence type="ECO:0000313" key="2">
    <source>
        <dbReference type="EMBL" id="TDO36505.1"/>
    </source>
</evidence>
<dbReference type="InterPro" id="IPR011009">
    <property type="entry name" value="Kinase-like_dom_sf"/>
</dbReference>
<keyword evidence="3" id="KW-1185">Reference proteome</keyword>
<dbReference type="AlphaFoldDB" id="A0A4R6JPG9"/>
<accession>A0A4R6JPG9</accession>
<feature type="domain" description="Aminoglycoside phosphotransferase" evidence="1">
    <location>
        <begin position="58"/>
        <end position="253"/>
    </location>
</feature>
<protein>
    <submittedName>
        <fullName evidence="2">Phosphotransferase family enzyme</fullName>
    </submittedName>
</protein>
<organism evidence="2 3">
    <name type="scientific">Paractinoplanes brasiliensis</name>
    <dbReference type="NCBI Taxonomy" id="52695"/>
    <lineage>
        <taxon>Bacteria</taxon>
        <taxon>Bacillati</taxon>
        <taxon>Actinomycetota</taxon>
        <taxon>Actinomycetes</taxon>
        <taxon>Micromonosporales</taxon>
        <taxon>Micromonosporaceae</taxon>
        <taxon>Paractinoplanes</taxon>
    </lineage>
</organism>
<reference evidence="2 3" key="1">
    <citation type="submission" date="2019-03" db="EMBL/GenBank/DDBJ databases">
        <title>Sequencing the genomes of 1000 actinobacteria strains.</title>
        <authorList>
            <person name="Klenk H.-P."/>
        </authorList>
    </citation>
    <scope>NUCLEOTIDE SEQUENCE [LARGE SCALE GENOMIC DNA]</scope>
    <source>
        <strain evidence="2 3">DSM 43805</strain>
    </source>
</reference>
<name>A0A4R6JPG9_9ACTN</name>
<keyword evidence="2" id="KW-0808">Transferase</keyword>
<proteinExistence type="predicted"/>
<dbReference type="Gene3D" id="3.90.1200.10">
    <property type="match status" value="1"/>
</dbReference>
<dbReference type="Pfam" id="PF01636">
    <property type="entry name" value="APH"/>
    <property type="match status" value="1"/>
</dbReference>
<dbReference type="SUPFAM" id="SSF56112">
    <property type="entry name" value="Protein kinase-like (PK-like)"/>
    <property type="match status" value="1"/>
</dbReference>
<gene>
    <name evidence="2" type="ORF">C8E87_0078</name>
</gene>
<sequence>MLPFEGMTSEATSPQGRITDRRLRTVLDGVRKVAHVDVRDAQLLKFTNNAVFSLPHAGVVVRIAGSATMSARVGKVIQVARWLQRGGVPAVRLLDQEQPLIVDGLHVTLWDEVPETGVTPTGSDLAVILQRWHQLDPPEDNLPGWAPMAEIRSRLAEPDGVSDDDLAYLRDECDRIEDQLPGLPYELPHGPIHGDAFMGNVIGGEAGPVICDFDSSCDGPREWDLVPLAVGKLRFNYPVDDYGALARQYGFDVLRWPGFPILRRLRELKLVTSLVPVLGSRPVLRPQWQTRMDSYRGGDQTTRWSTYVRAA</sequence>
<dbReference type="Proteomes" id="UP000294901">
    <property type="component" value="Unassembled WGS sequence"/>
</dbReference>
<comment type="caution">
    <text evidence="2">The sequence shown here is derived from an EMBL/GenBank/DDBJ whole genome shotgun (WGS) entry which is preliminary data.</text>
</comment>
<dbReference type="EMBL" id="SNWR01000001">
    <property type="protein sequence ID" value="TDO36505.1"/>
    <property type="molecule type" value="Genomic_DNA"/>
</dbReference>
<evidence type="ECO:0000259" key="1">
    <source>
        <dbReference type="Pfam" id="PF01636"/>
    </source>
</evidence>
<evidence type="ECO:0000313" key="3">
    <source>
        <dbReference type="Proteomes" id="UP000294901"/>
    </source>
</evidence>